<reference evidence="3 4" key="2">
    <citation type="submission" date="2024-07" db="EMBL/GenBank/DDBJ databases">
        <authorList>
            <person name="Akdeniz Z."/>
        </authorList>
    </citation>
    <scope>NUCLEOTIDE SEQUENCE [LARGE SCALE GENOMIC DNA]</scope>
</reference>
<dbReference type="EMBL" id="CAXDID020000261">
    <property type="protein sequence ID" value="CAL6066473.1"/>
    <property type="molecule type" value="Genomic_DNA"/>
</dbReference>
<gene>
    <name evidence="2" type="ORF">HINF_LOCUS10534</name>
    <name evidence="3" type="ORF">HINF_LOCUS52384</name>
</gene>
<evidence type="ECO:0000313" key="3">
    <source>
        <dbReference type="EMBL" id="CAL6066473.1"/>
    </source>
</evidence>
<keyword evidence="4" id="KW-1185">Reference proteome</keyword>
<keyword evidence="1" id="KW-1133">Transmembrane helix</keyword>
<organism evidence="2">
    <name type="scientific">Hexamita inflata</name>
    <dbReference type="NCBI Taxonomy" id="28002"/>
    <lineage>
        <taxon>Eukaryota</taxon>
        <taxon>Metamonada</taxon>
        <taxon>Diplomonadida</taxon>
        <taxon>Hexamitidae</taxon>
        <taxon>Hexamitinae</taxon>
        <taxon>Hexamita</taxon>
    </lineage>
</organism>
<dbReference type="Proteomes" id="UP001642409">
    <property type="component" value="Unassembled WGS sequence"/>
</dbReference>
<protein>
    <submittedName>
        <fullName evidence="3">Hypothetical_protein</fullName>
    </submittedName>
</protein>
<sequence>MLVTQEELLFLLVKQDASLRQHPDYLVYVFLVAVYLLSFFRQLGGLHRGEASLLGQARVLFRDFVCVLVSVQLVLLLGVQHFLEQVVLLVDVVSVAFVLLGHVLRQRYLSCLAGVSNHEVIQQ</sequence>
<dbReference type="AlphaFoldDB" id="A0AA86NP40"/>
<accession>A0AA86NP40</accession>
<evidence type="ECO:0000313" key="4">
    <source>
        <dbReference type="Proteomes" id="UP001642409"/>
    </source>
</evidence>
<proteinExistence type="predicted"/>
<feature type="transmembrane region" description="Helical" evidence="1">
    <location>
        <begin position="85"/>
        <end position="104"/>
    </location>
</feature>
<keyword evidence="1" id="KW-0812">Transmembrane</keyword>
<evidence type="ECO:0000256" key="1">
    <source>
        <dbReference type="SAM" id="Phobius"/>
    </source>
</evidence>
<feature type="transmembrane region" description="Helical" evidence="1">
    <location>
        <begin position="25"/>
        <end position="47"/>
    </location>
</feature>
<evidence type="ECO:0000313" key="2">
    <source>
        <dbReference type="EMBL" id="CAI9922889.1"/>
    </source>
</evidence>
<comment type="caution">
    <text evidence="2">The sequence shown here is derived from an EMBL/GenBank/DDBJ whole genome shotgun (WGS) entry which is preliminary data.</text>
</comment>
<reference evidence="2" key="1">
    <citation type="submission" date="2023-06" db="EMBL/GenBank/DDBJ databases">
        <authorList>
            <person name="Kurt Z."/>
        </authorList>
    </citation>
    <scope>NUCLEOTIDE SEQUENCE</scope>
</reference>
<keyword evidence="1" id="KW-0472">Membrane</keyword>
<name>A0AA86NP40_9EUKA</name>
<dbReference type="EMBL" id="CATOUU010000264">
    <property type="protein sequence ID" value="CAI9922889.1"/>
    <property type="molecule type" value="Genomic_DNA"/>
</dbReference>
<feature type="transmembrane region" description="Helical" evidence="1">
    <location>
        <begin position="59"/>
        <end position="79"/>
    </location>
</feature>